<comment type="cofactor">
    <cofactor evidence="1">
        <name>Mg(2+)</name>
        <dbReference type="ChEBI" id="CHEBI:18420"/>
    </cofactor>
</comment>
<dbReference type="InterPro" id="IPR000086">
    <property type="entry name" value="NUDIX_hydrolase_dom"/>
</dbReference>
<dbReference type="PROSITE" id="PS51462">
    <property type="entry name" value="NUDIX"/>
    <property type="match status" value="1"/>
</dbReference>
<dbReference type="EMBL" id="CP049742">
    <property type="protein sequence ID" value="QPC48331.1"/>
    <property type="molecule type" value="Genomic_DNA"/>
</dbReference>
<dbReference type="PANTHER" id="PTHR43046:SF14">
    <property type="entry name" value="MUTT_NUDIX FAMILY PROTEIN"/>
    <property type="match status" value="1"/>
</dbReference>
<dbReference type="GO" id="GO:0016787">
    <property type="term" value="F:hydrolase activity"/>
    <property type="evidence" value="ECO:0007669"/>
    <property type="project" value="UniProtKB-KW"/>
</dbReference>
<dbReference type="CDD" id="cd18880">
    <property type="entry name" value="NUDIX_ADPRase"/>
    <property type="match status" value="1"/>
</dbReference>
<dbReference type="KEGG" id="mcui:G8O30_02450"/>
<dbReference type="PANTHER" id="PTHR43046">
    <property type="entry name" value="GDP-MANNOSE MANNOSYL HYDROLASE"/>
    <property type="match status" value="1"/>
</dbReference>
<evidence type="ECO:0000256" key="2">
    <source>
        <dbReference type="ARBA" id="ARBA00022801"/>
    </source>
</evidence>
<accession>A0A7S8CE79</accession>
<gene>
    <name evidence="4" type="ORF">G8O30_02450</name>
</gene>
<dbReference type="SUPFAM" id="SSF55811">
    <property type="entry name" value="Nudix"/>
    <property type="match status" value="1"/>
</dbReference>
<reference evidence="4 5" key="1">
    <citation type="submission" date="2019-07" db="EMBL/GenBank/DDBJ databases">
        <title>Genome sequence of 2 isolates from Red Sea Mangroves.</title>
        <authorList>
            <person name="Sefrji F."/>
            <person name="Michoud G."/>
            <person name="Merlino G."/>
            <person name="Daffonchio D."/>
        </authorList>
    </citation>
    <scope>NUCLEOTIDE SEQUENCE [LARGE SCALE GENOMIC DNA]</scope>
    <source>
        <strain evidence="4 5">R1DC41</strain>
    </source>
</reference>
<proteinExistence type="predicted"/>
<evidence type="ECO:0000259" key="3">
    <source>
        <dbReference type="PROSITE" id="PS51462"/>
    </source>
</evidence>
<dbReference type="InterPro" id="IPR015797">
    <property type="entry name" value="NUDIX_hydrolase-like_dom_sf"/>
</dbReference>
<name>A0A7S8CE79_9BACI</name>
<keyword evidence="2" id="KW-0378">Hydrolase</keyword>
<keyword evidence="5" id="KW-1185">Reference proteome</keyword>
<evidence type="ECO:0000313" key="4">
    <source>
        <dbReference type="EMBL" id="QPC48331.1"/>
    </source>
</evidence>
<protein>
    <submittedName>
        <fullName evidence="4">NUDIX domain-containing protein</fullName>
    </submittedName>
</protein>
<dbReference type="RefSeq" id="WP_239674469.1">
    <property type="nucleotide sequence ID" value="NZ_CP049742.1"/>
</dbReference>
<evidence type="ECO:0000313" key="5">
    <source>
        <dbReference type="Proteomes" id="UP000593626"/>
    </source>
</evidence>
<dbReference type="Pfam" id="PF00293">
    <property type="entry name" value="NUDIX"/>
    <property type="match status" value="1"/>
</dbReference>
<evidence type="ECO:0000256" key="1">
    <source>
        <dbReference type="ARBA" id="ARBA00001946"/>
    </source>
</evidence>
<dbReference type="AlphaFoldDB" id="A0A7S8CE79"/>
<feature type="domain" description="Nudix hydrolase" evidence="3">
    <location>
        <begin position="2"/>
        <end position="141"/>
    </location>
</feature>
<sequence length="155" mass="17717">MLNIRNSAKAIILESNNILLTKNEDLEGYFYLFPGGGQEHEETLTDAIKRECVEEIGQVITVLELLHVREYIGKNHERAEFDSGFHQVDFFFYCQLEETFDSGAVPINPDSHQVGVEWISLEELENLRVYPKEICKHILARNSGGKTKVYVGDVN</sequence>
<organism evidence="4 5">
    <name type="scientific">Mangrovibacillus cuniculi</name>
    <dbReference type="NCBI Taxonomy" id="2593652"/>
    <lineage>
        <taxon>Bacteria</taxon>
        <taxon>Bacillati</taxon>
        <taxon>Bacillota</taxon>
        <taxon>Bacilli</taxon>
        <taxon>Bacillales</taxon>
        <taxon>Bacillaceae</taxon>
        <taxon>Mangrovibacillus</taxon>
    </lineage>
</organism>
<dbReference type="Gene3D" id="3.90.79.10">
    <property type="entry name" value="Nucleoside Triphosphate Pyrophosphohydrolase"/>
    <property type="match status" value="1"/>
</dbReference>
<dbReference type="Proteomes" id="UP000593626">
    <property type="component" value="Chromosome"/>
</dbReference>